<name>A0ABR9E7S1_9GAMM</name>
<protein>
    <recommendedName>
        <fullName evidence="3">Bacterial EndoU nuclease domain-containing protein</fullName>
    </recommendedName>
</protein>
<accession>A0ABR9E7S1</accession>
<sequence>MNALPAGMVAKYLGKTTSALANASKAAYKAADNIAGWVPKNKHLLDSTAKRARKFNSNSLNDVRSIVQEALRSPDTKFMPNPDGGFRVVTDLGRKIGSKGETSIRIAVGENGKIWTAFPVK</sequence>
<comment type="caution">
    <text evidence="1">The sequence shown here is derived from an EMBL/GenBank/DDBJ whole genome shotgun (WGS) entry which is preliminary data.</text>
</comment>
<evidence type="ECO:0000313" key="1">
    <source>
        <dbReference type="EMBL" id="MBE0367045.1"/>
    </source>
</evidence>
<dbReference type="RefSeq" id="WP_192506510.1">
    <property type="nucleotide sequence ID" value="NZ_AQGV01000011.1"/>
</dbReference>
<keyword evidence="2" id="KW-1185">Reference proteome</keyword>
<gene>
    <name evidence="1" type="ORF">PAUR_a0341</name>
</gene>
<dbReference type="EMBL" id="AQGV01000011">
    <property type="protein sequence ID" value="MBE0367045.1"/>
    <property type="molecule type" value="Genomic_DNA"/>
</dbReference>
<proteinExistence type="predicted"/>
<reference evidence="1 2" key="1">
    <citation type="submission" date="2015-03" db="EMBL/GenBank/DDBJ databases">
        <title>Genome sequence of Pseudoalteromonas aurantia.</title>
        <authorList>
            <person name="Xie B.-B."/>
            <person name="Rong J.-C."/>
            <person name="Qin Q.-L."/>
            <person name="Zhang Y.-Z."/>
        </authorList>
    </citation>
    <scope>NUCLEOTIDE SEQUENCE [LARGE SCALE GENOMIC DNA]</scope>
    <source>
        <strain evidence="1 2">208</strain>
    </source>
</reference>
<organism evidence="1 2">
    <name type="scientific">Pseudoalteromonas aurantia 208</name>
    <dbReference type="NCBI Taxonomy" id="1314867"/>
    <lineage>
        <taxon>Bacteria</taxon>
        <taxon>Pseudomonadati</taxon>
        <taxon>Pseudomonadota</taxon>
        <taxon>Gammaproteobacteria</taxon>
        <taxon>Alteromonadales</taxon>
        <taxon>Pseudoalteromonadaceae</taxon>
        <taxon>Pseudoalteromonas</taxon>
    </lineage>
</organism>
<dbReference type="Proteomes" id="UP000615755">
    <property type="component" value="Unassembled WGS sequence"/>
</dbReference>
<evidence type="ECO:0000313" key="2">
    <source>
        <dbReference type="Proteomes" id="UP000615755"/>
    </source>
</evidence>
<evidence type="ECO:0008006" key="3">
    <source>
        <dbReference type="Google" id="ProtNLM"/>
    </source>
</evidence>